<evidence type="ECO:0000256" key="5">
    <source>
        <dbReference type="ARBA" id="ARBA00023239"/>
    </source>
</evidence>
<dbReference type="InterPro" id="IPR000631">
    <property type="entry name" value="CARKD"/>
</dbReference>
<evidence type="ECO:0000256" key="3">
    <source>
        <dbReference type="ARBA" id="ARBA00022857"/>
    </source>
</evidence>
<dbReference type="RefSeq" id="WP_320408569.1">
    <property type="nucleotide sequence ID" value="NZ_JSAN01000011.1"/>
</dbReference>
<accession>A0A0C1JTD3</accession>
<comment type="caution">
    <text evidence="7">The sequence shown here is derived from an EMBL/GenBank/DDBJ whole genome shotgun (WGS) entry which is preliminary data.</text>
</comment>
<feature type="domain" description="YjeF C-terminal" evidence="6">
    <location>
        <begin position="1"/>
        <end position="96"/>
    </location>
</feature>
<proteinExistence type="predicted"/>
<dbReference type="PANTHER" id="PTHR12592">
    <property type="entry name" value="ATP-DEPENDENT (S)-NAD(P)H-HYDRATE DEHYDRATASE FAMILY MEMBER"/>
    <property type="match status" value="1"/>
</dbReference>
<evidence type="ECO:0000259" key="6">
    <source>
        <dbReference type="PROSITE" id="PS51383"/>
    </source>
</evidence>
<dbReference type="Gene3D" id="3.40.1190.20">
    <property type="match status" value="1"/>
</dbReference>
<keyword evidence="3" id="KW-0521">NADP</keyword>
<keyword evidence="4" id="KW-0520">NAD</keyword>
<dbReference type="GO" id="GO:0052855">
    <property type="term" value="F:ADP-dependent NAD(P)H-hydrate dehydratase activity"/>
    <property type="evidence" value="ECO:0007669"/>
    <property type="project" value="TreeGrafter"/>
</dbReference>
<dbReference type="AlphaFoldDB" id="A0A0C1JTD3"/>
<keyword evidence="2" id="KW-0067">ATP-binding</keyword>
<dbReference type="SUPFAM" id="SSF53613">
    <property type="entry name" value="Ribokinase-like"/>
    <property type="match status" value="1"/>
</dbReference>
<dbReference type="Pfam" id="PF01256">
    <property type="entry name" value="Carb_kinase"/>
    <property type="match status" value="1"/>
</dbReference>
<sequence length="100" mass="10529">MTLILKGAPTFIFHPNQPIYVNPTGNCGMATAGSGDVLTGIIASFLSQGLESHQAALLGVFLHGLAGDIAKSKRLTERGMIASDLIDHLNLAYHALEQSV</sequence>
<dbReference type="InterPro" id="IPR017953">
    <property type="entry name" value="Carbohydrate_kinase_pred_CS"/>
</dbReference>
<evidence type="ECO:0000256" key="2">
    <source>
        <dbReference type="ARBA" id="ARBA00022840"/>
    </source>
</evidence>
<dbReference type="EMBL" id="JSAN01000011">
    <property type="protein sequence ID" value="KIC74370.1"/>
    <property type="molecule type" value="Genomic_DNA"/>
</dbReference>
<reference evidence="7 8" key="1">
    <citation type="journal article" date="2014" name="Mol. Biol. Evol.">
        <title>Massive expansion of Ubiquitination-related gene families within the Chlamydiae.</title>
        <authorList>
            <person name="Domman D."/>
            <person name="Collingro A."/>
            <person name="Lagkouvardos I."/>
            <person name="Gehre L."/>
            <person name="Weinmaier T."/>
            <person name="Rattei T."/>
            <person name="Subtil A."/>
            <person name="Horn M."/>
        </authorList>
    </citation>
    <scope>NUCLEOTIDE SEQUENCE [LARGE SCALE GENOMIC DNA]</scope>
    <source>
        <strain evidence="7 8">EI2</strain>
    </source>
</reference>
<evidence type="ECO:0000313" key="7">
    <source>
        <dbReference type="EMBL" id="KIC74370.1"/>
    </source>
</evidence>
<dbReference type="GO" id="GO:0005524">
    <property type="term" value="F:ATP binding"/>
    <property type="evidence" value="ECO:0007669"/>
    <property type="project" value="UniProtKB-KW"/>
</dbReference>
<protein>
    <recommendedName>
        <fullName evidence="6">YjeF C-terminal domain-containing protein</fullName>
    </recommendedName>
</protein>
<evidence type="ECO:0000313" key="8">
    <source>
        <dbReference type="Proteomes" id="UP000031465"/>
    </source>
</evidence>
<evidence type="ECO:0000256" key="4">
    <source>
        <dbReference type="ARBA" id="ARBA00023027"/>
    </source>
</evidence>
<dbReference type="PANTHER" id="PTHR12592:SF0">
    <property type="entry name" value="ATP-DEPENDENT (S)-NAD(P)H-HYDRATE DEHYDRATASE"/>
    <property type="match status" value="1"/>
</dbReference>
<name>A0A0C1JTD3_9BACT</name>
<dbReference type="GO" id="GO:0110051">
    <property type="term" value="P:metabolite repair"/>
    <property type="evidence" value="ECO:0007669"/>
    <property type="project" value="TreeGrafter"/>
</dbReference>
<gene>
    <name evidence="7" type="ORF">DB44_AL00640</name>
</gene>
<dbReference type="PROSITE" id="PS01050">
    <property type="entry name" value="YJEF_C_2"/>
    <property type="match status" value="1"/>
</dbReference>
<evidence type="ECO:0000256" key="1">
    <source>
        <dbReference type="ARBA" id="ARBA00022741"/>
    </source>
</evidence>
<dbReference type="PROSITE" id="PS51383">
    <property type="entry name" value="YJEF_C_3"/>
    <property type="match status" value="1"/>
</dbReference>
<keyword evidence="1" id="KW-0547">Nucleotide-binding</keyword>
<organism evidence="7 8">
    <name type="scientific">Candidatus Protochlamydia amoebophila</name>
    <dbReference type="NCBI Taxonomy" id="362787"/>
    <lineage>
        <taxon>Bacteria</taxon>
        <taxon>Pseudomonadati</taxon>
        <taxon>Chlamydiota</taxon>
        <taxon>Chlamydiia</taxon>
        <taxon>Parachlamydiales</taxon>
        <taxon>Parachlamydiaceae</taxon>
        <taxon>Candidatus Protochlamydia</taxon>
    </lineage>
</organism>
<dbReference type="CDD" id="cd01171">
    <property type="entry name" value="YXKO-related"/>
    <property type="match status" value="1"/>
</dbReference>
<dbReference type="GO" id="GO:0052856">
    <property type="term" value="F:NAD(P)HX epimerase activity"/>
    <property type="evidence" value="ECO:0007669"/>
    <property type="project" value="TreeGrafter"/>
</dbReference>
<dbReference type="Proteomes" id="UP000031465">
    <property type="component" value="Unassembled WGS sequence"/>
</dbReference>
<keyword evidence="5" id="KW-0456">Lyase</keyword>
<dbReference type="PATRIC" id="fig|362787.3.peg.97"/>
<dbReference type="InterPro" id="IPR029056">
    <property type="entry name" value="Ribokinase-like"/>
</dbReference>